<keyword evidence="6" id="KW-1185">Reference proteome</keyword>
<dbReference type="InterPro" id="IPR009057">
    <property type="entry name" value="Homeodomain-like_sf"/>
</dbReference>
<reference evidence="5 6" key="1">
    <citation type="submission" date="2013-03" db="EMBL/GenBank/DDBJ databases">
        <authorList>
            <person name="Linke B."/>
        </authorList>
    </citation>
    <scope>NUCLEOTIDE SEQUENCE [LARGE SCALE GENOMIC DNA]</scope>
    <source>
        <strain evidence="5 6">B13</strain>
    </source>
</reference>
<evidence type="ECO:0000256" key="2">
    <source>
        <dbReference type="PROSITE-ProRule" id="PRU00335"/>
    </source>
</evidence>
<dbReference type="Pfam" id="PF14246">
    <property type="entry name" value="TetR_C_7"/>
    <property type="match status" value="1"/>
</dbReference>
<dbReference type="OrthoDB" id="8535430at2"/>
<feature type="domain" description="HTH tetR-type" evidence="3">
    <location>
        <begin position="14"/>
        <end position="73"/>
    </location>
</feature>
<dbReference type="InterPro" id="IPR039536">
    <property type="entry name" value="TetR_C_Proteobacteria"/>
</dbReference>
<dbReference type="GO" id="GO:0003700">
    <property type="term" value="F:DNA-binding transcription factor activity"/>
    <property type="evidence" value="ECO:0007669"/>
    <property type="project" value="TreeGrafter"/>
</dbReference>
<dbReference type="KEGG" id="pkc:PKB_3266"/>
<accession>A0A024HIV3</accession>
<reference evidence="5 6" key="2">
    <citation type="submission" date="2014-05" db="EMBL/GenBank/DDBJ databases">
        <title>Genome sequence of the 3-chlorobenzoate degrading bacterium Pseudomonas knackmussii B13 shows multiple evidence for horizontal gene transfer.</title>
        <authorList>
            <person name="Miyazaki R."/>
            <person name="Bertelli C."/>
            <person name="Falquet L."/>
            <person name="Robinson-Rechavi M."/>
            <person name="Gharib W."/>
            <person name="Roy S."/>
            <person name="Van der Meer J.R."/>
        </authorList>
    </citation>
    <scope>NUCLEOTIDE SEQUENCE [LARGE SCALE GENOMIC DNA]</scope>
    <source>
        <strain evidence="5 6">B13</strain>
    </source>
</reference>
<dbReference type="HOGENOM" id="CLU_069356_27_0_6"/>
<dbReference type="PANTHER" id="PTHR30055:SF146">
    <property type="entry name" value="HTH-TYPE TRANSCRIPTIONAL DUAL REGULATOR CECR"/>
    <property type="match status" value="1"/>
</dbReference>
<dbReference type="SUPFAM" id="SSF48498">
    <property type="entry name" value="Tetracyclin repressor-like, C-terminal domain"/>
    <property type="match status" value="1"/>
</dbReference>
<proteinExistence type="predicted"/>
<dbReference type="eggNOG" id="COG1309">
    <property type="taxonomic scope" value="Bacteria"/>
</dbReference>
<dbReference type="RefSeq" id="WP_011489344.1">
    <property type="nucleotide sequence ID" value="NZ_HG322950.1"/>
</dbReference>
<protein>
    <submittedName>
        <fullName evidence="5">TetR family transcriptional regulator</fullName>
    </submittedName>
</protein>
<evidence type="ECO:0000313" key="5">
    <source>
        <dbReference type="EMBL" id="CDF84955.1"/>
    </source>
</evidence>
<feature type="DNA-binding region" description="H-T-H motif" evidence="2">
    <location>
        <begin position="36"/>
        <end position="55"/>
    </location>
</feature>
<dbReference type="EMBL" id="HG322950">
    <property type="protein sequence ID" value="CDF84955.1"/>
    <property type="molecule type" value="Genomic_DNA"/>
</dbReference>
<evidence type="ECO:0000313" key="6">
    <source>
        <dbReference type="Proteomes" id="UP000025241"/>
    </source>
</evidence>
<keyword evidence="1 2" id="KW-0238">DNA-binding</keyword>
<dbReference type="PRINTS" id="PR00455">
    <property type="entry name" value="HTHTETR"/>
</dbReference>
<evidence type="ECO:0000256" key="1">
    <source>
        <dbReference type="ARBA" id="ARBA00023125"/>
    </source>
</evidence>
<dbReference type="SUPFAM" id="SSF46689">
    <property type="entry name" value="Homeodomain-like"/>
    <property type="match status" value="1"/>
</dbReference>
<evidence type="ECO:0000259" key="3">
    <source>
        <dbReference type="PROSITE" id="PS50977"/>
    </source>
</evidence>
<dbReference type="PROSITE" id="PS50977">
    <property type="entry name" value="HTH_TETR_2"/>
    <property type="match status" value="1"/>
</dbReference>
<sequence length="219" mass="24351">MTREKRPRGRPKDDAKKTALLDAARALLLARGPDVTIDEIAASAGIAKATVYANFADKNALIEAVIRRESDMTITDEQLVRLAKAPIADALFEFGVQFVRFINHRDLLGWDRLIASLEAHQTELPKRFFDLGPGRGQRLLTKMIADAVASGQIETDDAAYAADALTGLWLGFVNLEIKLGVRQPMKANEITQRVRRGIDIFMKIYGKHDEGYPFTAHYG</sequence>
<dbReference type="GO" id="GO:0000976">
    <property type="term" value="F:transcription cis-regulatory region binding"/>
    <property type="evidence" value="ECO:0007669"/>
    <property type="project" value="TreeGrafter"/>
</dbReference>
<dbReference type="Proteomes" id="UP000025241">
    <property type="component" value="Chromosome I"/>
</dbReference>
<dbReference type="EMBL" id="HG322950">
    <property type="protein sequence ID" value="CDF84611.1"/>
    <property type="molecule type" value="Genomic_DNA"/>
</dbReference>
<dbReference type="InterPro" id="IPR001647">
    <property type="entry name" value="HTH_TetR"/>
</dbReference>
<dbReference type="PANTHER" id="PTHR30055">
    <property type="entry name" value="HTH-TYPE TRANSCRIPTIONAL REGULATOR RUTR"/>
    <property type="match status" value="1"/>
</dbReference>
<dbReference type="InterPro" id="IPR036271">
    <property type="entry name" value="Tet_transcr_reg_TetR-rel_C_sf"/>
</dbReference>
<dbReference type="InterPro" id="IPR050109">
    <property type="entry name" value="HTH-type_TetR-like_transc_reg"/>
</dbReference>
<organism evidence="5 6">
    <name type="scientific">Pseudomonas knackmussii (strain DSM 6978 / CCUG 54928 / LMG 23759 / B13)</name>
    <dbReference type="NCBI Taxonomy" id="1301098"/>
    <lineage>
        <taxon>Bacteria</taxon>
        <taxon>Pseudomonadati</taxon>
        <taxon>Pseudomonadota</taxon>
        <taxon>Gammaproteobacteria</taxon>
        <taxon>Pseudomonadales</taxon>
        <taxon>Pseudomonadaceae</taxon>
        <taxon>Pseudomonas</taxon>
    </lineage>
</organism>
<dbReference type="Gene3D" id="1.10.357.10">
    <property type="entry name" value="Tetracycline Repressor, domain 2"/>
    <property type="match status" value="1"/>
</dbReference>
<dbReference type="Pfam" id="PF00440">
    <property type="entry name" value="TetR_N"/>
    <property type="match status" value="1"/>
</dbReference>
<gene>
    <name evidence="4" type="ORF">PKB_3266</name>
    <name evidence="5" type="ORF">PKB_3614</name>
</gene>
<evidence type="ECO:0000313" key="4">
    <source>
        <dbReference type="EMBL" id="CDF84611.1"/>
    </source>
</evidence>
<dbReference type="AlphaFoldDB" id="A0A024HIV3"/>
<dbReference type="STRING" id="1301098.PKB_3266"/>
<dbReference type="KEGG" id="pkc:PKB_3614"/>
<name>A0A024HIV3_PSEKB</name>